<feature type="transmembrane region" description="Helical" evidence="1">
    <location>
        <begin position="95"/>
        <end position="117"/>
    </location>
</feature>
<gene>
    <name evidence="2" type="ORF">HMPREF9336_02385</name>
</gene>
<evidence type="ECO:0000313" key="3">
    <source>
        <dbReference type="Proteomes" id="UP000004816"/>
    </source>
</evidence>
<dbReference type="Proteomes" id="UP000004816">
    <property type="component" value="Unassembled WGS sequence"/>
</dbReference>
<feature type="transmembrane region" description="Helical" evidence="1">
    <location>
        <begin position="37"/>
        <end position="59"/>
    </location>
</feature>
<keyword evidence="3" id="KW-1185">Reference proteome</keyword>
<dbReference type="InterPro" id="IPR021414">
    <property type="entry name" value="DUF3054"/>
</dbReference>
<reference evidence="2 3" key="1">
    <citation type="journal article" date="2011" name="Stand. Genomic Sci.">
        <title>High quality draft genome sequence of Segniliparus rugosus CDC 945(T)= (ATCC BAA-974(T)).</title>
        <authorList>
            <person name="Earl A.M."/>
            <person name="Desjardins C.A."/>
            <person name="Fitzgerald M.G."/>
            <person name="Arachchi H.M."/>
            <person name="Zeng Q."/>
            <person name="Mehta T."/>
            <person name="Griggs A."/>
            <person name="Birren B.W."/>
            <person name="Toney N.C."/>
            <person name="Carr J."/>
            <person name="Posey J."/>
            <person name="Butler W.R."/>
        </authorList>
    </citation>
    <scope>NUCLEOTIDE SEQUENCE [LARGE SCALE GENOMIC DNA]</scope>
    <source>
        <strain evidence="3">ATCC BAA-974 / DSM 45345 / CCUG 50838 / CIP 108380 / JCM 13579 / CDC 945</strain>
    </source>
</reference>
<dbReference type="Pfam" id="PF11255">
    <property type="entry name" value="DUF3054"/>
    <property type="match status" value="1"/>
</dbReference>
<dbReference type="HOGENOM" id="CLU_089113_3_0_11"/>
<organism evidence="2 3">
    <name type="scientific">Segniliparus rugosus (strain ATCC BAA-974 / DSM 45345 / CCUG 50838 / CIP 108380 / JCM 13579 / CDC 945)</name>
    <dbReference type="NCBI Taxonomy" id="679197"/>
    <lineage>
        <taxon>Bacteria</taxon>
        <taxon>Bacillati</taxon>
        <taxon>Actinomycetota</taxon>
        <taxon>Actinomycetes</taxon>
        <taxon>Mycobacteriales</taxon>
        <taxon>Segniliparaceae</taxon>
        <taxon>Segniliparus</taxon>
    </lineage>
</organism>
<dbReference type="eggNOG" id="ENOG503310N">
    <property type="taxonomic scope" value="Bacteria"/>
</dbReference>
<dbReference type="EMBL" id="ACZI02000002">
    <property type="protein sequence ID" value="EFV12757.2"/>
    <property type="molecule type" value="Genomic_DNA"/>
</dbReference>
<keyword evidence="1" id="KW-0472">Membrane</keyword>
<proteinExistence type="predicted"/>
<comment type="caution">
    <text evidence="2">The sequence shown here is derived from an EMBL/GenBank/DDBJ whole genome shotgun (WGS) entry which is preliminary data.</text>
</comment>
<dbReference type="STRING" id="679197.HMPREF9336_02385"/>
<dbReference type="AlphaFoldDB" id="E5XSB3"/>
<feature type="transmembrane region" description="Helical" evidence="1">
    <location>
        <begin position="71"/>
        <end position="89"/>
    </location>
</feature>
<protein>
    <recommendedName>
        <fullName evidence="4">DUF3054 domain-containing protein</fullName>
    </recommendedName>
</protein>
<accession>E5XSB3</accession>
<feature type="transmembrane region" description="Helical" evidence="1">
    <location>
        <begin position="12"/>
        <end position="31"/>
    </location>
</feature>
<evidence type="ECO:0000313" key="2">
    <source>
        <dbReference type="EMBL" id="EFV12757.2"/>
    </source>
</evidence>
<name>E5XSB3_SEGRC</name>
<evidence type="ECO:0008006" key="4">
    <source>
        <dbReference type="Google" id="ProtNLM"/>
    </source>
</evidence>
<sequence length="127" mass="13560">MVTALATMRPRTAMAVDAIFLLVFAAVGRRSHHEHDSVFGVLATALPFLIGAAAGWAVVRGWRAPRAITPTGVSVWLGAVWIGMLLRALTGQAVAWSFLLVASAVTALFLLGWRLIVNTLVVVRSRG</sequence>
<keyword evidence="1" id="KW-0812">Transmembrane</keyword>
<evidence type="ECO:0000256" key="1">
    <source>
        <dbReference type="SAM" id="Phobius"/>
    </source>
</evidence>
<keyword evidence="1" id="KW-1133">Transmembrane helix</keyword>